<organism evidence="1 2">
    <name type="scientific">Streptomyces tirandamycinicus</name>
    <dbReference type="NCBI Taxonomy" id="2174846"/>
    <lineage>
        <taxon>Bacteria</taxon>
        <taxon>Bacillati</taxon>
        <taxon>Actinomycetota</taxon>
        <taxon>Actinomycetes</taxon>
        <taxon>Kitasatosporales</taxon>
        <taxon>Streptomycetaceae</taxon>
        <taxon>Streptomyces</taxon>
    </lineage>
</organism>
<reference evidence="1 2" key="1">
    <citation type="submission" date="2018-05" db="EMBL/GenBank/DDBJ databases">
        <title>Complete genome sequence of sponge-derived Streptomyces sp. HNM0039.</title>
        <authorList>
            <person name="Huang X."/>
            <person name="Zhou S."/>
        </authorList>
    </citation>
    <scope>NUCLEOTIDE SEQUENCE [LARGE SCALE GENOMIC DNA]</scope>
    <source>
        <strain evidence="1 2">HNM0039</strain>
    </source>
</reference>
<dbReference type="RefSeq" id="WP_108908564.1">
    <property type="nucleotide sequence ID" value="NZ_CP029188.1"/>
</dbReference>
<evidence type="ECO:0000313" key="2">
    <source>
        <dbReference type="Proteomes" id="UP000244900"/>
    </source>
</evidence>
<dbReference type="KEGG" id="stir:DDW44_30740"/>
<gene>
    <name evidence="1" type="ORF">DDW44_30740</name>
</gene>
<name>A0A2S1T286_9ACTN</name>
<evidence type="ECO:0000313" key="1">
    <source>
        <dbReference type="EMBL" id="AWI32696.1"/>
    </source>
</evidence>
<sequence length="288" mass="31183">MTVYDYRPIYGGALIDPGLNGGQVSRIDLYATPDRNGTVAATAGPAVRQRSTVYRFALPDNLPDGRYWCTVTFTPGKDLPPVTDRTVKVDLPRGNGLLASAEQVADKLGVPLPLTAQQRESFRDAITDAQADVVTYLGRPVVPQPRTLLGAHALFGYDLDDAQAWPIHDLDDVVSVVSHVDNLDGTYDVQLLVGLDGAAEEPIVRYIVTHAAESIRNKPSATEGTRRVTSVSAEGQSISYEGAPAAGQAGAPPELNSLAGYRKYLYRPIPVVPAVPWPYGRGRRYSRW</sequence>
<keyword evidence="2" id="KW-1185">Reference proteome</keyword>
<protein>
    <submittedName>
        <fullName evidence="1">Uncharacterized protein</fullName>
    </submittedName>
</protein>
<dbReference type="EMBL" id="CP029188">
    <property type="protein sequence ID" value="AWI32696.1"/>
    <property type="molecule type" value="Genomic_DNA"/>
</dbReference>
<proteinExistence type="predicted"/>
<dbReference type="Proteomes" id="UP000244900">
    <property type="component" value="Chromosome"/>
</dbReference>
<dbReference type="OrthoDB" id="4118977at2"/>
<accession>A0A2S1T286</accession>
<dbReference type="AlphaFoldDB" id="A0A2S1T286"/>